<dbReference type="OMA" id="YAVAWIQ"/>
<dbReference type="Pfam" id="PF00168">
    <property type="entry name" value="C2"/>
    <property type="match status" value="1"/>
</dbReference>
<reference evidence="2" key="1">
    <citation type="submission" date="2019-09" db="EMBL/GenBank/DDBJ databases">
        <authorList>
            <person name="Zhang L."/>
        </authorList>
    </citation>
    <scope>NUCLEOTIDE SEQUENCE</scope>
</reference>
<dbReference type="PROSITE" id="PS50004">
    <property type="entry name" value="C2"/>
    <property type="match status" value="1"/>
</dbReference>
<dbReference type="SMART" id="SM00239">
    <property type="entry name" value="C2"/>
    <property type="match status" value="1"/>
</dbReference>
<organism evidence="2">
    <name type="scientific">Nymphaea colorata</name>
    <name type="common">pocket water lily</name>
    <dbReference type="NCBI Taxonomy" id="210225"/>
    <lineage>
        <taxon>Eukaryota</taxon>
        <taxon>Viridiplantae</taxon>
        <taxon>Streptophyta</taxon>
        <taxon>Embryophyta</taxon>
        <taxon>Tracheophyta</taxon>
        <taxon>Spermatophyta</taxon>
        <taxon>Magnoliopsida</taxon>
        <taxon>Nymphaeales</taxon>
        <taxon>Nymphaeaceae</taxon>
        <taxon>Nymphaea</taxon>
    </lineage>
</organism>
<dbReference type="Gramene" id="NC4G0238840.1">
    <property type="protein sequence ID" value="NC4G0238840.1:cds"/>
    <property type="gene ID" value="NC4G0238840"/>
</dbReference>
<evidence type="ECO:0000259" key="1">
    <source>
        <dbReference type="PROSITE" id="PS50004"/>
    </source>
</evidence>
<dbReference type="OrthoDB" id="1909968at2759"/>
<dbReference type="CDD" id="cd04051">
    <property type="entry name" value="C2_SRC2_like"/>
    <property type="match status" value="1"/>
</dbReference>
<protein>
    <recommendedName>
        <fullName evidence="1">C2 domain-containing protein</fullName>
    </recommendedName>
</protein>
<dbReference type="PANTHER" id="PTHR32246:SF143">
    <property type="entry name" value="CALCIUM-DEPENDENT LIPID-BINDING (CALB DOMAIN) FAMILY PROTEIN"/>
    <property type="match status" value="1"/>
</dbReference>
<proteinExistence type="predicted"/>
<gene>
    <name evidence="2" type="ORF">NYM_LOCUS18452</name>
</gene>
<dbReference type="InterPro" id="IPR044750">
    <property type="entry name" value="C2_SRC2/BAP"/>
</dbReference>
<name>A0A5K1CY23_9MAGN</name>
<dbReference type="AlphaFoldDB" id="A0A5K1CY23"/>
<dbReference type="SUPFAM" id="SSF49562">
    <property type="entry name" value="C2 domain (Calcium/lipid-binding domain, CaLB)"/>
    <property type="match status" value="1"/>
</dbReference>
<dbReference type="EMBL" id="LR721782">
    <property type="protein sequence ID" value="VVW31435.1"/>
    <property type="molecule type" value="Genomic_DNA"/>
</dbReference>
<dbReference type="GO" id="GO:0006952">
    <property type="term" value="P:defense response"/>
    <property type="evidence" value="ECO:0007669"/>
    <property type="project" value="InterPro"/>
</dbReference>
<dbReference type="InterPro" id="IPR000008">
    <property type="entry name" value="C2_dom"/>
</dbReference>
<dbReference type="Gene3D" id="2.60.40.150">
    <property type="entry name" value="C2 domain"/>
    <property type="match status" value="1"/>
</dbReference>
<sequence>MKPPTSPPVGGVLAEPFHLLELNIISAQDLQPVSRSMSTYAVAWIQPQRRLCTRVDSGNHVDPQWNDKFVFRVDEWFLRNETSAVMVEIYCVGWLRDTLVGSVRMLIGNLLPKKGGGGLGSGFGGMRFTALQVRRPSGRPQGILNLGVTVLDATLRSMPLYAQLNPAIGYRELMGKNFGRVRRSKSVSVLSEAEKVIAMEGSEVTMAEKASSVDGASIVGAGEEFFLAEVEDSVLEDWNVASSAGKEEVGEKLEKWRSEFPPVLEHSSGGLEWSSFRHQVTDRRTTSRGAQESMGGNGWNGTGGLRSCFGEKITAACECSVSCGTSTRKKASGGVEQRTS</sequence>
<dbReference type="InterPro" id="IPR035892">
    <property type="entry name" value="C2_domain_sf"/>
</dbReference>
<accession>A0A5K1CY23</accession>
<evidence type="ECO:0000313" key="2">
    <source>
        <dbReference type="EMBL" id="VVW31435.1"/>
    </source>
</evidence>
<feature type="domain" description="C2" evidence="1">
    <location>
        <begin position="1"/>
        <end position="120"/>
    </location>
</feature>
<dbReference type="PANTHER" id="PTHR32246">
    <property type="entry name" value="INGRESSION PROTEIN FIC1"/>
    <property type="match status" value="1"/>
</dbReference>